<evidence type="ECO:0000259" key="17">
    <source>
        <dbReference type="PROSITE" id="PS51198"/>
    </source>
</evidence>
<dbReference type="Gene3D" id="3.90.320.10">
    <property type="match status" value="1"/>
</dbReference>
<evidence type="ECO:0000256" key="12">
    <source>
        <dbReference type="ARBA" id="ARBA00023235"/>
    </source>
</evidence>
<organism evidence="19 20">
    <name type="scientific">Malikia granosa</name>
    <dbReference type="NCBI Taxonomy" id="263067"/>
    <lineage>
        <taxon>Bacteria</taxon>
        <taxon>Pseudomonadati</taxon>
        <taxon>Pseudomonadota</taxon>
        <taxon>Betaproteobacteria</taxon>
        <taxon>Burkholderiales</taxon>
        <taxon>Comamonadaceae</taxon>
        <taxon>Malikia</taxon>
    </lineage>
</organism>
<feature type="domain" description="UvrD-like helicase C-terminal" evidence="18">
    <location>
        <begin position="502"/>
        <end position="780"/>
    </location>
</feature>
<dbReference type="GO" id="GO:0016887">
    <property type="term" value="F:ATP hydrolysis activity"/>
    <property type="evidence" value="ECO:0007669"/>
    <property type="project" value="RHEA"/>
</dbReference>
<keyword evidence="4 15" id="KW-0227">DNA damage</keyword>
<dbReference type="GO" id="GO:0000287">
    <property type="term" value="F:magnesium ion binding"/>
    <property type="evidence" value="ECO:0007669"/>
    <property type="project" value="UniProtKB-UniRule"/>
</dbReference>
<dbReference type="NCBIfam" id="TIGR00609">
    <property type="entry name" value="recB"/>
    <property type="match status" value="1"/>
</dbReference>
<evidence type="ECO:0000256" key="11">
    <source>
        <dbReference type="ARBA" id="ARBA00023204"/>
    </source>
</evidence>
<evidence type="ECO:0000256" key="9">
    <source>
        <dbReference type="ARBA" id="ARBA00022842"/>
    </source>
</evidence>
<comment type="subunit">
    <text evidence="15">Heterotrimer of RecB, RecC and RecD. All subunits contribute to DNA-binding. Interacts with RecA.</text>
</comment>
<dbReference type="InterPro" id="IPR014017">
    <property type="entry name" value="DNA_helicase_UvrD-like_C"/>
</dbReference>
<accession>A0A2S9K0W2</accession>
<dbReference type="Gene3D" id="3.40.50.300">
    <property type="entry name" value="P-loop containing nucleotide triphosphate hydrolases"/>
    <property type="match status" value="2"/>
</dbReference>
<keyword evidence="20" id="KW-1185">Reference proteome</keyword>
<feature type="binding site" evidence="15">
    <location>
        <position position="1138"/>
    </location>
    <ligand>
        <name>Mg(2+)</name>
        <dbReference type="ChEBI" id="CHEBI:18420"/>
    </ligand>
</feature>
<keyword evidence="6 15" id="KW-0347">Helicase</keyword>
<keyword evidence="9 15" id="KW-0460">Magnesium</keyword>
<evidence type="ECO:0000259" key="18">
    <source>
        <dbReference type="PROSITE" id="PS51217"/>
    </source>
</evidence>
<evidence type="ECO:0000256" key="6">
    <source>
        <dbReference type="ARBA" id="ARBA00022806"/>
    </source>
</evidence>
<comment type="function">
    <text evidence="15">A helicase/nuclease that prepares dsDNA breaks (DSB) for recombinational DNA repair. Binds to DSBs and unwinds DNA via a highly rapid and processive ATP-dependent bidirectional helicase activity. Unwinds dsDNA until it encounters a Chi (crossover hotspot instigator) sequence from the 3' direction. Cuts ssDNA a few nucleotides 3' to the Chi site. The properties and activities of the enzyme are changed at Chi. The Chi-altered holoenzyme produces a long 3'-ssDNA overhang and facilitates RecA-binding to the ssDNA for homologous DNA recombination and repair. Holoenzyme degrades any linearized DNA that is unable to undergo homologous recombination. In the holoenzyme this subunit contributes ATPase, 3'-5' helicase, exonuclease activity and loads RecA onto ssDNA.</text>
</comment>
<feature type="binding site" evidence="16">
    <location>
        <begin position="27"/>
        <end position="34"/>
    </location>
    <ligand>
        <name>ATP</name>
        <dbReference type="ChEBI" id="CHEBI:30616"/>
    </ligand>
</feature>
<dbReference type="SUPFAM" id="SSF52540">
    <property type="entry name" value="P-loop containing nucleoside triphosphate hydrolases"/>
    <property type="match status" value="1"/>
</dbReference>
<protein>
    <recommendedName>
        <fullName evidence="15">RecBCD enzyme subunit RecB</fullName>
        <ecNumber evidence="15">3.1.11.5</ecNumber>
        <ecNumber evidence="15">5.6.2.4</ecNumber>
    </recommendedName>
    <alternativeName>
        <fullName evidence="15">DNA 3'-5' helicase subunit RecB</fullName>
    </alternativeName>
    <alternativeName>
        <fullName evidence="15">Exonuclease V subunit RecB</fullName>
        <shortName evidence="15">ExoV subunit RecB</shortName>
    </alternativeName>
    <alternativeName>
        <fullName evidence="15">Helicase/nuclease RecBCD subunit RecB</fullName>
    </alternativeName>
</protein>
<dbReference type="Proteomes" id="UP000238589">
    <property type="component" value="Unassembled WGS sequence"/>
</dbReference>
<keyword evidence="12 15" id="KW-0413">Isomerase</keyword>
<dbReference type="GO" id="GO:0008854">
    <property type="term" value="F:exodeoxyribonuclease V activity"/>
    <property type="evidence" value="ECO:0007669"/>
    <property type="project" value="UniProtKB-EC"/>
</dbReference>
<keyword evidence="2 15" id="KW-0479">Metal-binding</keyword>
<evidence type="ECO:0000256" key="1">
    <source>
        <dbReference type="ARBA" id="ARBA00022722"/>
    </source>
</evidence>
<feature type="binding site" evidence="15">
    <location>
        <position position="1125"/>
    </location>
    <ligand>
        <name>Mg(2+)</name>
        <dbReference type="ChEBI" id="CHEBI:18420"/>
    </ligand>
</feature>
<keyword evidence="8 15" id="KW-0067">ATP-binding</keyword>
<proteinExistence type="inferred from homology"/>
<evidence type="ECO:0000256" key="10">
    <source>
        <dbReference type="ARBA" id="ARBA00023125"/>
    </source>
</evidence>
<name>A0A2S9K0W2_9BURK</name>
<dbReference type="InterPro" id="IPR011604">
    <property type="entry name" value="PDDEXK-like_dom_sf"/>
</dbReference>
<comment type="similarity">
    <text evidence="15">Belongs to the helicase family. UvrD subfamily.</text>
</comment>
<dbReference type="GO" id="GO:0005524">
    <property type="term" value="F:ATP binding"/>
    <property type="evidence" value="ECO:0007669"/>
    <property type="project" value="UniProtKB-UniRule"/>
</dbReference>
<comment type="domain">
    <text evidence="15">The N-terminal DNA-binding domain is a ssDNA-dependent ATPase and has ATP-dependent 3'-5' helicase function. This domain interacts with RecC.</text>
</comment>
<evidence type="ECO:0000256" key="7">
    <source>
        <dbReference type="ARBA" id="ARBA00022839"/>
    </source>
</evidence>
<dbReference type="PANTHER" id="PTHR11070">
    <property type="entry name" value="UVRD / RECB / PCRA DNA HELICASE FAMILY MEMBER"/>
    <property type="match status" value="1"/>
</dbReference>
<evidence type="ECO:0000256" key="15">
    <source>
        <dbReference type="HAMAP-Rule" id="MF_01485"/>
    </source>
</evidence>
<comment type="catalytic activity">
    <reaction evidence="14 15">
        <text>ATP + H2O = ADP + phosphate + H(+)</text>
        <dbReference type="Rhea" id="RHEA:13065"/>
        <dbReference type="ChEBI" id="CHEBI:15377"/>
        <dbReference type="ChEBI" id="CHEBI:15378"/>
        <dbReference type="ChEBI" id="CHEBI:30616"/>
        <dbReference type="ChEBI" id="CHEBI:43474"/>
        <dbReference type="ChEBI" id="CHEBI:456216"/>
        <dbReference type="EC" id="5.6.2.4"/>
    </reaction>
</comment>
<evidence type="ECO:0000313" key="19">
    <source>
        <dbReference type="EMBL" id="PRD64074.1"/>
    </source>
</evidence>
<comment type="domain">
    <text evidence="15">The C-terminal domain has nuclease activity and interacts with RecD. It interacts with RecA, facilitating its loading onto ssDNA.</text>
</comment>
<dbReference type="GO" id="GO:0009338">
    <property type="term" value="C:exodeoxyribonuclease V complex"/>
    <property type="evidence" value="ECO:0007669"/>
    <property type="project" value="TreeGrafter"/>
</dbReference>
<dbReference type="OrthoDB" id="5905204at2"/>
<evidence type="ECO:0000313" key="20">
    <source>
        <dbReference type="Proteomes" id="UP000238589"/>
    </source>
</evidence>
<comment type="catalytic activity">
    <reaction evidence="15">
        <text>Exonucleolytic cleavage (in the presence of ATP) in either 5'- to 3'- or 3'- to 5'-direction to yield 5'-phosphooligonucleotides.</text>
        <dbReference type="EC" id="3.1.11.5"/>
    </reaction>
</comment>
<comment type="catalytic activity">
    <reaction evidence="13 15">
        <text>Couples ATP hydrolysis with the unwinding of duplex DNA by translocating in the 3'-5' direction.</text>
        <dbReference type="EC" id="5.6.2.4"/>
    </reaction>
</comment>
<keyword evidence="10 15" id="KW-0238">DNA-binding</keyword>
<dbReference type="Gene3D" id="1.10.3170.10">
    <property type="entry name" value="Recbcd, chain B, domain 2"/>
    <property type="match status" value="1"/>
</dbReference>
<dbReference type="Pfam" id="PF12705">
    <property type="entry name" value="PDDEXK_1"/>
    <property type="match status" value="1"/>
</dbReference>
<evidence type="ECO:0000256" key="4">
    <source>
        <dbReference type="ARBA" id="ARBA00022763"/>
    </source>
</evidence>
<dbReference type="EMBL" id="PVLQ01000099">
    <property type="protein sequence ID" value="PRD64074.1"/>
    <property type="molecule type" value="Genomic_DNA"/>
</dbReference>
<evidence type="ECO:0000256" key="14">
    <source>
        <dbReference type="ARBA" id="ARBA00048988"/>
    </source>
</evidence>
<reference evidence="19 20" key="1">
    <citation type="submission" date="2018-03" db="EMBL/GenBank/DDBJ databases">
        <title>Comparative genomics illustrates the genes involved in a hyperalkaliphilic mechanisms of Serpentinomonas isolated from highly-alkaline calcium-rich serpentinized springs.</title>
        <authorList>
            <person name="Suzuki S."/>
            <person name="Ishii S."/>
            <person name="Walworth N."/>
            <person name="Bird L."/>
            <person name="Kuenen J.G."/>
            <person name="Nealson K.H."/>
        </authorList>
    </citation>
    <scope>NUCLEOTIDE SEQUENCE [LARGE SCALE GENOMIC DNA]</scope>
    <source>
        <strain evidence="19 20">P1</strain>
    </source>
</reference>
<dbReference type="PANTHER" id="PTHR11070:SF23">
    <property type="entry name" value="RECBCD ENZYME SUBUNIT RECB"/>
    <property type="match status" value="1"/>
</dbReference>
<dbReference type="InterPro" id="IPR038726">
    <property type="entry name" value="PDDEXK_AddAB-type"/>
</dbReference>
<dbReference type="GO" id="GO:0000724">
    <property type="term" value="P:double-strand break repair via homologous recombination"/>
    <property type="evidence" value="ECO:0007669"/>
    <property type="project" value="UniProtKB-UniRule"/>
</dbReference>
<evidence type="ECO:0000256" key="8">
    <source>
        <dbReference type="ARBA" id="ARBA00022840"/>
    </source>
</evidence>
<evidence type="ECO:0000256" key="2">
    <source>
        <dbReference type="ARBA" id="ARBA00022723"/>
    </source>
</evidence>
<feature type="domain" description="UvrD-like helicase ATP-binding" evidence="17">
    <location>
        <begin position="6"/>
        <end position="479"/>
    </location>
</feature>
<gene>
    <name evidence="15 19" type="primary">recB</name>
    <name evidence="19" type="ORF">C6P64_16330</name>
</gene>
<dbReference type="EC" id="3.1.11.5" evidence="15"/>
<dbReference type="InterPro" id="IPR004586">
    <property type="entry name" value="RecB"/>
</dbReference>
<evidence type="ECO:0000256" key="16">
    <source>
        <dbReference type="PROSITE-ProRule" id="PRU00560"/>
    </source>
</evidence>
<evidence type="ECO:0000256" key="13">
    <source>
        <dbReference type="ARBA" id="ARBA00034617"/>
    </source>
</evidence>
<dbReference type="Gene3D" id="1.10.486.10">
    <property type="entry name" value="PCRA, domain 4"/>
    <property type="match status" value="1"/>
</dbReference>
<dbReference type="HAMAP" id="MF_01485">
    <property type="entry name" value="RecB"/>
    <property type="match status" value="1"/>
</dbReference>
<dbReference type="InterPro" id="IPR027417">
    <property type="entry name" value="P-loop_NTPase"/>
</dbReference>
<feature type="region of interest" description="DNA-binding and helicase activity, interacts with RecC" evidence="15">
    <location>
        <begin position="1"/>
        <end position="910"/>
    </location>
</feature>
<comment type="cofactor">
    <cofactor evidence="15">
        <name>Mg(2+)</name>
        <dbReference type="ChEBI" id="CHEBI:18420"/>
    </cofactor>
    <text evidence="15">Binds 1 Mg(2+) ion per subunit.</text>
</comment>
<dbReference type="InterPro" id="IPR000212">
    <property type="entry name" value="DNA_helicase_UvrD/REP"/>
</dbReference>
<keyword evidence="1 15" id="KW-0540">Nuclease</keyword>
<keyword evidence="3 15" id="KW-0547">Nucleotide-binding</keyword>
<feature type="active site" description="For nuclease activity" evidence="15">
    <location>
        <position position="1138"/>
    </location>
</feature>
<dbReference type="InterPro" id="IPR011335">
    <property type="entry name" value="Restrct_endonuc-II-like"/>
</dbReference>
<dbReference type="PROSITE" id="PS51217">
    <property type="entry name" value="UVRD_HELICASE_CTER"/>
    <property type="match status" value="1"/>
</dbReference>
<dbReference type="InterPro" id="IPR014016">
    <property type="entry name" value="UvrD-like_ATP-bd"/>
</dbReference>
<dbReference type="AlphaFoldDB" id="A0A2S9K0W2"/>
<sequence>MTQTPSAEPQALIAENFPLWGSRLIEASAGTGKTWTIAALYLRLVLGHGKDATATDPGSAFGRPLAPSEILVMTFTKAATRELSDRIRKRLLEASRCFRGEQAVDARDKFLAQLMQDYPAGPARKQAAWRLAVAAESMDEASVHTIDAWCQRMLREHAFDSGNLFDEELVADEQALLVEAVQDYWRSECYPLSADLLQQVLGIWKDIDALRKDVAQLIHLRIETQNPEQSLQDLITGWARPLQNLLIDKDEKVEAMEQWLQQQLLNHPGHWNGNRLQPASVRRWFDQLTEWAEQKTPLCLPDLGTGLVRLTPSGLRQARTVAAPALVEIPPAFEWFESVVTQYQQNPFSPRLRRHAAGHVARRLDRLKRQSRSFGFADMLDRLGSALHGPHGARLRERILMQYPVALIDEFQDTSPLQYDIFDQIYRSHENSRERALLLIGDPKQSIYGFRGADIYSYLRARQATEGRHYVLGINYRSTAALVDAVNHCFLQAEQKPLAAFRFASAQGNPLPFVKVAAQGRSERLVGPQGDLPALTLVHDLELQNGDSIKARFAERCAEQIASWLNEPDTGFAKNDGSFERLRPSDIAVLVRTGKEAAAVRLAMQQRGIASVYLSDKESVFQSDEARDLVHWLRGVAMPQDAALVRAALATGSLGLSLDELGHVASDDEAFDRHSARLLGLHQVWQQQGVLAMLRQTLHQFQLASRWLDQDLGGERRLTNFLHLAELMQNASRQLDGEQALIRWLQQQIEDEASDSDDRIIRLESDADLVKVITIHKSKGLEFPLVCLPFPTSFREVNAKSAKVLSLPDGPGTRQVILDPDKTDMERADQERLREDLRLLYVALTRPRHALWIGFAALRVGNGQDCQSHKSAIGYLFGEDQALSPQQWQKQLVQLAQGCQAIALHAASHTTACTRLAAGGTENTLMDAPQFGTPIERDWTIASYSRLTSSLKETGPAPSSMRSPRASDDEVTLGADKEERVALLAIAAPLQQAASSIQHAFKRGPFAGNFLHEQLEWLAGRGFGLESDPQLGEQLLQRLQHSDYGERADEVLEWLKHITTTPLPGPGAALAQLHTARAEMEFWLPLERIRIDALDQACREHLLPGVERPALQSSVVHGMLMGFADLVFEHEGRYWVLDYKSNHLGQDDQDYGSDAIAQAMARHRYDVQAAIYLSALHRLLSSRLGESYDPQQHLGGAVFLFLRGIHHPGRGACVLQPGTDFYSQLDAMLGNEEVCA</sequence>
<dbReference type="PROSITE" id="PS51198">
    <property type="entry name" value="UVRD_HELICASE_ATP_BIND"/>
    <property type="match status" value="1"/>
</dbReference>
<evidence type="ECO:0000256" key="3">
    <source>
        <dbReference type="ARBA" id="ARBA00022741"/>
    </source>
</evidence>
<evidence type="ECO:0000256" key="5">
    <source>
        <dbReference type="ARBA" id="ARBA00022801"/>
    </source>
</evidence>
<dbReference type="Pfam" id="PF00580">
    <property type="entry name" value="UvrD-helicase"/>
    <property type="match status" value="1"/>
</dbReference>
<feature type="region of interest" description="Nuclease activity, interacts with RecD and RecA" evidence="15">
    <location>
        <begin position="938"/>
        <end position="1236"/>
    </location>
</feature>
<dbReference type="Pfam" id="PF13361">
    <property type="entry name" value="UvrD_C"/>
    <property type="match status" value="1"/>
</dbReference>
<keyword evidence="5 15" id="KW-0378">Hydrolase</keyword>
<keyword evidence="11 15" id="KW-0234">DNA repair</keyword>
<keyword evidence="7 15" id="KW-0269">Exonuclease</keyword>
<dbReference type="SUPFAM" id="SSF52980">
    <property type="entry name" value="Restriction endonuclease-like"/>
    <property type="match status" value="1"/>
</dbReference>
<dbReference type="GO" id="GO:0005829">
    <property type="term" value="C:cytosol"/>
    <property type="evidence" value="ECO:0007669"/>
    <property type="project" value="TreeGrafter"/>
</dbReference>
<comment type="miscellaneous">
    <text evidence="15">In the RecBCD complex, RecB has a slow 3'-5' helicase, an exonuclease activity and loads RecA onto ssDNA, RecD has a fast 5'-3' helicase activity, while RecC stimulates the ATPase and processivity of the RecB helicase and contributes to recognition of the Chi site.</text>
</comment>
<dbReference type="GO" id="GO:0003677">
    <property type="term" value="F:DNA binding"/>
    <property type="evidence" value="ECO:0007669"/>
    <property type="project" value="UniProtKB-UniRule"/>
</dbReference>
<feature type="binding site" evidence="15">
    <location>
        <position position="1012"/>
    </location>
    <ligand>
        <name>Mg(2+)</name>
        <dbReference type="ChEBI" id="CHEBI:18420"/>
    </ligand>
</feature>
<comment type="caution">
    <text evidence="19">The sequence shown here is derived from an EMBL/GenBank/DDBJ whole genome shotgun (WGS) entry which is preliminary data.</text>
</comment>
<dbReference type="CDD" id="cd22352">
    <property type="entry name" value="RecB_C-like"/>
    <property type="match status" value="1"/>
</dbReference>
<dbReference type="EC" id="5.6.2.4" evidence="15"/>
<dbReference type="GO" id="GO:0043138">
    <property type="term" value="F:3'-5' DNA helicase activity"/>
    <property type="evidence" value="ECO:0007669"/>
    <property type="project" value="UniProtKB-UniRule"/>
</dbReference>
<dbReference type="RefSeq" id="WP_105749606.1">
    <property type="nucleotide sequence ID" value="NZ_PVLQ01000099.1"/>
</dbReference>